<dbReference type="CDD" id="cd02440">
    <property type="entry name" value="AdoMet_MTases"/>
    <property type="match status" value="1"/>
</dbReference>
<accession>A0ABR4EQC8</accession>
<dbReference type="SUPFAM" id="SSF53335">
    <property type="entry name" value="S-adenosyl-L-methionine-dependent methyltransferases"/>
    <property type="match status" value="1"/>
</dbReference>
<dbReference type="Pfam" id="PF07859">
    <property type="entry name" value="Abhydrolase_3"/>
    <property type="match status" value="1"/>
</dbReference>
<keyword evidence="1" id="KW-0596">Phosphopantetheine</keyword>
<evidence type="ECO:0000256" key="3">
    <source>
        <dbReference type="ARBA" id="ARBA00022679"/>
    </source>
</evidence>
<dbReference type="InterPro" id="IPR041068">
    <property type="entry name" value="HTH_51"/>
</dbReference>
<dbReference type="Proteomes" id="UP001600888">
    <property type="component" value="Unassembled WGS sequence"/>
</dbReference>
<dbReference type="InterPro" id="IPR013094">
    <property type="entry name" value="AB_hydrolase_3"/>
</dbReference>
<dbReference type="InterPro" id="IPR006162">
    <property type="entry name" value="Ppantetheine_attach_site"/>
</dbReference>
<dbReference type="PROSITE" id="PS50075">
    <property type="entry name" value="CARRIER"/>
    <property type="match status" value="1"/>
</dbReference>
<reference evidence="6 7" key="1">
    <citation type="submission" date="2024-03" db="EMBL/GenBank/DDBJ databases">
        <title>A high-quality draft genome sequence of Diaporthe vaccinii, a causative agent of upright dieback and viscid rot disease in cranberry plants.</title>
        <authorList>
            <person name="Sarrasin M."/>
            <person name="Lang B.F."/>
            <person name="Burger G."/>
        </authorList>
    </citation>
    <scope>NUCLEOTIDE SEQUENCE [LARGE SCALE GENOMIC DNA]</scope>
    <source>
        <strain evidence="6 7">IS7</strain>
    </source>
</reference>
<dbReference type="EMBL" id="JBAWTH010000035">
    <property type="protein sequence ID" value="KAL2284646.1"/>
    <property type="molecule type" value="Genomic_DNA"/>
</dbReference>
<dbReference type="PANTHER" id="PTHR45681:SF6">
    <property type="entry name" value="POLYKETIDE SYNTHASE 37"/>
    <property type="match status" value="1"/>
</dbReference>
<keyword evidence="2" id="KW-0597">Phosphoprotein</keyword>
<dbReference type="Pfam" id="PF18558">
    <property type="entry name" value="HTH_51"/>
    <property type="match status" value="1"/>
</dbReference>
<sequence>MAEGGETDMSADAYVFEAESKKMVMAVFGFRFNKLPQATLGRILWNVNKSAEPSAKGPRKQVAAVVDVPPTPVPAASNKKAPSKRVELFQLLSNITDVPLEQLNGDKTLDDLGIDSLMATEVLNNIRSVFSVTIDLTSFLFFANLEALVAHIDEKLGLTGQDDASDAAPTPASWDMVSTRSSSPDLVKSDEGKAKTSSTMTSLASSAVTKSGPATIVERPTITSAADAFQDVKHRYDQLAEGSKALGFWSEAYPHQARLALAYVVEAFAKLGCDLRQLSSGDDIPEIPALEKHKRFIRQLFRILEHGKLIFPSTDESFARTDTPVDPMDAEYIYQQIVDLYPEHTRVNKLVRIAGSKLAECLTGETSGVQTIFGNKEAKKILEDFYEFWPLFRTPTLVLGDFVTKAFTNATGSGKFKILEVGAGTGGTTRYIINHLKSHGIPFEYVFTDVSSSLVAAASKQFKAVEGMSFEVLDIEQKTRPEHDGAFHCIIATNAIHATKNLDVSLRNLRAMLREDGALTLVEITRQIYWMDVIFGQFEGWWLFEDGRSHAITDEEQWERRMRAAGFNEVQWSDGACPESKTVRLIGAFPSKYVAKKTASVKAALETVVYKRIGDLEIHADVYYPAAGELPKGKMPVALMIHGGSHIMFTRKDVRPAQTRLLLERGFIPVALDHRLCPEVSLSEGAMVDVCDALEWARNTLPNTKLKRAGLRIDGERVVLVGWSSGGQLAMSTAWTAPQRGLRPPEAILAFYCPTNYEDEWWRNPIQPVGAEDTGLEYDVLEAVQDKPITNYGLVGAWEPLSDPRILTDARCRIVLHINWKAQTLPIIIGGLPSRKEANKSSDKIDWHALPQPSLENIRAVSPMAHIRAGDYKTPTFLIHGTSDDLIPWQQSQGTYEAMVEEGIPAELALVEGAPHITDLSSNPDSKGWQAAVRGYDFICSYVFP</sequence>
<evidence type="ECO:0000259" key="5">
    <source>
        <dbReference type="PROSITE" id="PS50075"/>
    </source>
</evidence>
<protein>
    <recommendedName>
        <fullName evidence="5">Carrier domain-containing protein</fullName>
    </recommendedName>
</protein>
<feature type="compositionally biased region" description="Low complexity" evidence="4">
    <location>
        <begin position="166"/>
        <end position="175"/>
    </location>
</feature>
<dbReference type="InterPro" id="IPR029063">
    <property type="entry name" value="SAM-dependent_MTases_sf"/>
</dbReference>
<dbReference type="PROSITE" id="PS00012">
    <property type="entry name" value="PHOSPHOPANTETHEINE"/>
    <property type="match status" value="1"/>
</dbReference>
<proteinExistence type="predicted"/>
<evidence type="ECO:0000256" key="4">
    <source>
        <dbReference type="SAM" id="MobiDB-lite"/>
    </source>
</evidence>
<organism evidence="6 7">
    <name type="scientific">Diaporthe vaccinii</name>
    <dbReference type="NCBI Taxonomy" id="105482"/>
    <lineage>
        <taxon>Eukaryota</taxon>
        <taxon>Fungi</taxon>
        <taxon>Dikarya</taxon>
        <taxon>Ascomycota</taxon>
        <taxon>Pezizomycotina</taxon>
        <taxon>Sordariomycetes</taxon>
        <taxon>Sordariomycetidae</taxon>
        <taxon>Diaporthales</taxon>
        <taxon>Diaporthaceae</taxon>
        <taxon>Diaporthe</taxon>
        <taxon>Diaporthe eres species complex</taxon>
    </lineage>
</organism>
<dbReference type="InterPro" id="IPR001375">
    <property type="entry name" value="Peptidase_S9_cat"/>
</dbReference>
<dbReference type="SUPFAM" id="SSF53474">
    <property type="entry name" value="alpha/beta-Hydrolases"/>
    <property type="match status" value="1"/>
</dbReference>
<evidence type="ECO:0000256" key="1">
    <source>
        <dbReference type="ARBA" id="ARBA00022450"/>
    </source>
</evidence>
<evidence type="ECO:0000313" key="7">
    <source>
        <dbReference type="Proteomes" id="UP001600888"/>
    </source>
</evidence>
<keyword evidence="3" id="KW-0808">Transferase</keyword>
<comment type="caution">
    <text evidence="6">The sequence shown here is derived from an EMBL/GenBank/DDBJ whole genome shotgun (WGS) entry which is preliminary data.</text>
</comment>
<evidence type="ECO:0000256" key="2">
    <source>
        <dbReference type="ARBA" id="ARBA00022553"/>
    </source>
</evidence>
<dbReference type="PANTHER" id="PTHR45681">
    <property type="entry name" value="POLYKETIDE SYNTHASE 44-RELATED"/>
    <property type="match status" value="1"/>
</dbReference>
<dbReference type="Pfam" id="PF08242">
    <property type="entry name" value="Methyltransf_12"/>
    <property type="match status" value="1"/>
</dbReference>
<feature type="domain" description="Carrier" evidence="5">
    <location>
        <begin position="82"/>
        <end position="156"/>
    </location>
</feature>
<name>A0ABR4EQC8_9PEZI</name>
<feature type="region of interest" description="Disordered" evidence="4">
    <location>
        <begin position="161"/>
        <end position="200"/>
    </location>
</feature>
<gene>
    <name evidence="6" type="ORF">FJTKL_08744</name>
</gene>
<dbReference type="Pfam" id="PF00550">
    <property type="entry name" value="PP-binding"/>
    <property type="match status" value="1"/>
</dbReference>
<evidence type="ECO:0000313" key="6">
    <source>
        <dbReference type="EMBL" id="KAL2284646.1"/>
    </source>
</evidence>
<dbReference type="Gene3D" id="3.40.50.1820">
    <property type="entry name" value="alpha/beta hydrolase"/>
    <property type="match status" value="1"/>
</dbReference>
<dbReference type="InterPro" id="IPR020806">
    <property type="entry name" value="PKS_PP-bd"/>
</dbReference>
<dbReference type="InterPro" id="IPR050444">
    <property type="entry name" value="Polyketide_Synthase"/>
</dbReference>
<dbReference type="Gene3D" id="1.10.1200.10">
    <property type="entry name" value="ACP-like"/>
    <property type="match status" value="1"/>
</dbReference>
<dbReference type="InterPro" id="IPR009081">
    <property type="entry name" value="PP-bd_ACP"/>
</dbReference>
<dbReference type="Gene3D" id="3.40.50.150">
    <property type="entry name" value="Vaccinia Virus protein VP39"/>
    <property type="match status" value="1"/>
</dbReference>
<dbReference type="SUPFAM" id="SSF47336">
    <property type="entry name" value="ACP-like"/>
    <property type="match status" value="1"/>
</dbReference>
<keyword evidence="7" id="KW-1185">Reference proteome</keyword>
<dbReference type="Pfam" id="PF00326">
    <property type="entry name" value="Peptidase_S9"/>
    <property type="match status" value="1"/>
</dbReference>
<dbReference type="InterPro" id="IPR029058">
    <property type="entry name" value="AB_hydrolase_fold"/>
</dbReference>
<dbReference type="InterPro" id="IPR036736">
    <property type="entry name" value="ACP-like_sf"/>
</dbReference>
<dbReference type="SMART" id="SM00823">
    <property type="entry name" value="PKS_PP"/>
    <property type="match status" value="1"/>
</dbReference>
<dbReference type="InterPro" id="IPR013217">
    <property type="entry name" value="Methyltransf_12"/>
</dbReference>